<comment type="caution">
    <text evidence="3">The sequence shown here is derived from an EMBL/GenBank/DDBJ whole genome shotgun (WGS) entry which is preliminary data.</text>
</comment>
<gene>
    <name evidence="3" type="ORF">RHODGE_RHODGE_01459</name>
</gene>
<feature type="domain" description="Thiol:disulfide interchange protein DsbD N-terminal" evidence="2">
    <location>
        <begin position="59"/>
        <end position="157"/>
    </location>
</feature>
<dbReference type="InterPro" id="IPR028250">
    <property type="entry name" value="DsbDN"/>
</dbReference>
<protein>
    <recommendedName>
        <fullName evidence="2">Thiol:disulfide interchange protein DsbD N-terminal domain-containing protein</fullName>
    </recommendedName>
</protein>
<evidence type="ECO:0000313" key="4">
    <source>
        <dbReference type="Proteomes" id="UP000289200"/>
    </source>
</evidence>
<organism evidence="3 4">
    <name type="scientific">Rhodoplanes serenus</name>
    <dbReference type="NCBI Taxonomy" id="200615"/>
    <lineage>
        <taxon>Bacteria</taxon>
        <taxon>Pseudomonadati</taxon>
        <taxon>Pseudomonadota</taxon>
        <taxon>Alphaproteobacteria</taxon>
        <taxon>Hyphomicrobiales</taxon>
        <taxon>Nitrobacteraceae</taxon>
        <taxon>Rhodoplanes</taxon>
    </lineage>
</organism>
<dbReference type="AlphaFoldDB" id="A0A3S4AXT1"/>
<evidence type="ECO:0000313" key="3">
    <source>
        <dbReference type="EMBL" id="VCU06811.1"/>
    </source>
</evidence>
<proteinExistence type="predicted"/>
<feature type="chain" id="PRO_5018611654" description="Thiol:disulfide interchange protein DsbD N-terminal domain-containing protein" evidence="1">
    <location>
        <begin position="21"/>
        <end position="283"/>
    </location>
</feature>
<dbReference type="Proteomes" id="UP000289200">
    <property type="component" value="Unassembled WGS sequence"/>
</dbReference>
<name>A0A3S4AXT1_9BRAD</name>
<dbReference type="EMBL" id="UWOC01000111">
    <property type="protein sequence ID" value="VCU06811.1"/>
    <property type="molecule type" value="Genomic_DNA"/>
</dbReference>
<feature type="signal peptide" evidence="1">
    <location>
        <begin position="1"/>
        <end position="20"/>
    </location>
</feature>
<evidence type="ECO:0000256" key="1">
    <source>
        <dbReference type="SAM" id="SignalP"/>
    </source>
</evidence>
<keyword evidence="4" id="KW-1185">Reference proteome</keyword>
<dbReference type="OrthoDB" id="9811036at2"/>
<reference evidence="4" key="1">
    <citation type="submission" date="2018-10" db="EMBL/GenBank/DDBJ databases">
        <authorList>
            <person name="Peiro R."/>
            <person name="Begona"/>
            <person name="Cbmso G."/>
            <person name="Lopez M."/>
            <person name="Gonzalez S."/>
            <person name="Sacristan E."/>
            <person name="Castillo E."/>
        </authorList>
    </citation>
    <scope>NUCLEOTIDE SEQUENCE [LARGE SCALE GENOMIC DNA]</scope>
</reference>
<sequence length="283" mass="29477">MNGPTLRRLACAFVILPALAVIAPAADGPPSASPWDGDARAAVRLVGGTPPPSAAFLIAGVEIRLGPAWKTYWRYPGDSGVPPRFDFAGSVNVKAARLRWPAPMRFADGGGTAIGYAGRVMFPVEVERIDPEKPATLSLALDYAICERLCVPVTARARLDLPAGDSEAAAVAAARARVPERTALGDGGPLAIRTVTVAEAGPKPRLVVTVAAPPGVVPDLFAEGPTDDWALPVPEPAGEGPDGTRRFMFVLDGVPPRAESRGATLRLTLVAGDRAIETTARID</sequence>
<keyword evidence="1" id="KW-0732">Signal</keyword>
<dbReference type="Pfam" id="PF11412">
    <property type="entry name" value="DsbD_N"/>
    <property type="match status" value="1"/>
</dbReference>
<evidence type="ECO:0000259" key="2">
    <source>
        <dbReference type="Pfam" id="PF11412"/>
    </source>
</evidence>
<accession>A0A3S4AXT1</accession>